<dbReference type="SUPFAM" id="SSF53756">
    <property type="entry name" value="UDP-Glycosyltransferase/glycogen phosphorylase"/>
    <property type="match status" value="1"/>
</dbReference>
<dbReference type="EMBL" id="MLCA01000015">
    <property type="protein sequence ID" value="MEE7494139.1"/>
    <property type="molecule type" value="Genomic_DNA"/>
</dbReference>
<dbReference type="Pfam" id="PF13439">
    <property type="entry name" value="Glyco_transf_4"/>
    <property type="match status" value="1"/>
</dbReference>
<dbReference type="CDD" id="cd03801">
    <property type="entry name" value="GT4_PimA-like"/>
    <property type="match status" value="1"/>
</dbReference>
<sequence length="353" mass="37888">MRILHLLNHTRRLNGHVHAAVDLACRQVQLGHQVAVGSQGGDLDALLRSNGVETIFASHDRGPDQVLKSFLGCGGVLRRWRPDIVHAHMMTSAVLAWPSCKLLRMPLVTTVHNEFEKGAILMGLGNRVIAVSGAVASSMRRRGIAGSRIDVVLNGTIGSARMRGRSEEPQNLDHPAIVFVGGLHPRKGLPDLLRAFDAAFPHNPAMRLYVVGGGPHQDAYERTARALPCADAITFAGPRDDPYRWMLGADIFVLPSHADPAPLVLSEAREAGCAIIGTNVDGIPELLEAGRAGILVPPGDCDALARALIALTTDPAQLSEWRAKSQLNLDHLRIDRVAEETLAVYRRAAGGAG</sequence>
<accession>A0ABU7TW18</accession>
<evidence type="ECO:0000313" key="2">
    <source>
        <dbReference type="EMBL" id="MEE7494139.1"/>
    </source>
</evidence>
<comment type="caution">
    <text evidence="2">The sequence shown here is derived from an EMBL/GenBank/DDBJ whole genome shotgun (WGS) entry which is preliminary data.</text>
</comment>
<gene>
    <name evidence="2" type="ORF">MOTC310_28455</name>
</gene>
<dbReference type="Proteomes" id="UP001355206">
    <property type="component" value="Unassembled WGS sequence"/>
</dbReference>
<name>A0ABU7TW18_9HYPH</name>
<dbReference type="PANTHER" id="PTHR12526:SF630">
    <property type="entry name" value="GLYCOSYLTRANSFERASE"/>
    <property type="match status" value="1"/>
</dbReference>
<dbReference type="RefSeq" id="WP_331304205.1">
    <property type="nucleotide sequence ID" value="NZ_MLCA01000015.1"/>
</dbReference>
<organism evidence="2 3">
    <name type="scientific">Methylobacterium oryzae</name>
    <dbReference type="NCBI Taxonomy" id="334852"/>
    <lineage>
        <taxon>Bacteria</taxon>
        <taxon>Pseudomonadati</taxon>
        <taxon>Pseudomonadota</taxon>
        <taxon>Alphaproteobacteria</taxon>
        <taxon>Hyphomicrobiales</taxon>
        <taxon>Methylobacteriaceae</taxon>
        <taxon>Methylobacterium</taxon>
    </lineage>
</organism>
<dbReference type="Pfam" id="PF13692">
    <property type="entry name" value="Glyco_trans_1_4"/>
    <property type="match status" value="1"/>
</dbReference>
<protein>
    <submittedName>
        <fullName evidence="2">Glycosyltransferase</fullName>
    </submittedName>
</protein>
<dbReference type="InterPro" id="IPR028098">
    <property type="entry name" value="Glyco_trans_4-like_N"/>
</dbReference>
<dbReference type="PANTHER" id="PTHR12526">
    <property type="entry name" value="GLYCOSYLTRANSFERASE"/>
    <property type="match status" value="1"/>
</dbReference>
<keyword evidence="3" id="KW-1185">Reference proteome</keyword>
<feature type="domain" description="Glycosyltransferase subfamily 4-like N-terminal" evidence="1">
    <location>
        <begin position="14"/>
        <end position="155"/>
    </location>
</feature>
<proteinExistence type="predicted"/>
<reference evidence="2 3" key="1">
    <citation type="journal article" date="2012" name="Genet. Mol. Biol.">
        <title>Analysis of 16S rRNA and mxaF genes revealing insights into Methylobacterium niche-specific plant association.</title>
        <authorList>
            <person name="Dourado M.N."/>
            <person name="Andreote F.D."/>
            <person name="Dini-Andreote F."/>
            <person name="Conti R."/>
            <person name="Araujo J.M."/>
            <person name="Araujo W.L."/>
        </authorList>
    </citation>
    <scope>NUCLEOTIDE SEQUENCE [LARGE SCALE GENOMIC DNA]</scope>
    <source>
        <strain evidence="2 3">TC3-10</strain>
    </source>
</reference>
<evidence type="ECO:0000259" key="1">
    <source>
        <dbReference type="Pfam" id="PF13439"/>
    </source>
</evidence>
<evidence type="ECO:0000313" key="3">
    <source>
        <dbReference type="Proteomes" id="UP001355206"/>
    </source>
</evidence>
<dbReference type="Gene3D" id="3.40.50.2000">
    <property type="entry name" value="Glycogen Phosphorylase B"/>
    <property type="match status" value="2"/>
</dbReference>